<comment type="caution">
    <text evidence="2">The sequence shown here is derived from an EMBL/GenBank/DDBJ whole genome shotgun (WGS) entry which is preliminary data.</text>
</comment>
<protein>
    <submittedName>
        <fullName evidence="2">Uncharacterized protein</fullName>
    </submittedName>
</protein>
<proteinExistence type="predicted"/>
<gene>
    <name evidence="2" type="ORF">B0J11DRAFT_334137</name>
</gene>
<name>A0A9P9DN81_9PLEO</name>
<feature type="transmembrane region" description="Helical" evidence="1">
    <location>
        <begin position="99"/>
        <end position="126"/>
    </location>
</feature>
<feature type="transmembrane region" description="Helical" evidence="1">
    <location>
        <begin position="50"/>
        <end position="69"/>
    </location>
</feature>
<evidence type="ECO:0000313" key="2">
    <source>
        <dbReference type="EMBL" id="KAH7122243.1"/>
    </source>
</evidence>
<dbReference type="EMBL" id="JAGMWT010000009">
    <property type="protein sequence ID" value="KAH7122243.1"/>
    <property type="molecule type" value="Genomic_DNA"/>
</dbReference>
<reference evidence="2" key="1">
    <citation type="journal article" date="2021" name="Nat. Commun.">
        <title>Genetic determinants of endophytism in the Arabidopsis root mycobiome.</title>
        <authorList>
            <person name="Mesny F."/>
            <person name="Miyauchi S."/>
            <person name="Thiergart T."/>
            <person name="Pickel B."/>
            <person name="Atanasova L."/>
            <person name="Karlsson M."/>
            <person name="Huettel B."/>
            <person name="Barry K.W."/>
            <person name="Haridas S."/>
            <person name="Chen C."/>
            <person name="Bauer D."/>
            <person name="Andreopoulos W."/>
            <person name="Pangilinan J."/>
            <person name="LaButti K."/>
            <person name="Riley R."/>
            <person name="Lipzen A."/>
            <person name="Clum A."/>
            <person name="Drula E."/>
            <person name="Henrissat B."/>
            <person name="Kohler A."/>
            <person name="Grigoriev I.V."/>
            <person name="Martin F.M."/>
            <person name="Hacquard S."/>
        </authorList>
    </citation>
    <scope>NUCLEOTIDE SEQUENCE</scope>
    <source>
        <strain evidence="2">MPI-CAGE-CH-0243</strain>
    </source>
</reference>
<sequence>MHTGAESFGAYLRIPSFNLLSSLASICCIVGCTTPAAVRYIQLNMVPVRFIWFWRSPTFSIFTAALYSTELVDMAQDFLFPGVSFVSLFDWLKPGFSNIFMIPCLFVSRLLIYTTFVVMEIIVFLLGVSSGMKHWRCCVLELSRFSRSCFLTGLVRHRLRSCQKIWALVYLISWKGAEDVWGG</sequence>
<organism evidence="2 3">
    <name type="scientific">Dendryphion nanum</name>
    <dbReference type="NCBI Taxonomy" id="256645"/>
    <lineage>
        <taxon>Eukaryota</taxon>
        <taxon>Fungi</taxon>
        <taxon>Dikarya</taxon>
        <taxon>Ascomycota</taxon>
        <taxon>Pezizomycotina</taxon>
        <taxon>Dothideomycetes</taxon>
        <taxon>Pleosporomycetidae</taxon>
        <taxon>Pleosporales</taxon>
        <taxon>Torulaceae</taxon>
        <taxon>Dendryphion</taxon>
    </lineage>
</organism>
<accession>A0A9P9DN81</accession>
<evidence type="ECO:0000256" key="1">
    <source>
        <dbReference type="SAM" id="Phobius"/>
    </source>
</evidence>
<keyword evidence="1" id="KW-0812">Transmembrane</keyword>
<keyword evidence="1" id="KW-1133">Transmembrane helix</keyword>
<evidence type="ECO:0000313" key="3">
    <source>
        <dbReference type="Proteomes" id="UP000700596"/>
    </source>
</evidence>
<keyword evidence="1" id="KW-0472">Membrane</keyword>
<dbReference type="AlphaFoldDB" id="A0A9P9DN81"/>
<keyword evidence="3" id="KW-1185">Reference proteome</keyword>
<feature type="transmembrane region" description="Helical" evidence="1">
    <location>
        <begin position="20"/>
        <end position="38"/>
    </location>
</feature>
<dbReference type="Proteomes" id="UP000700596">
    <property type="component" value="Unassembled WGS sequence"/>
</dbReference>